<dbReference type="PANTHER" id="PTHR21015">
    <property type="entry name" value="UDP-N-ACETYLGLUCOSAMINE--N-ACETYLMURAMYL-(PENTAPEPTIDE) PYROPHOSPHORYL-UNDECAPRENOL N-ACETYLGLUCOSAMINE TRANSFERASE 1"/>
    <property type="match status" value="1"/>
</dbReference>
<name>X1DA10_9ZZZZ</name>
<accession>X1DA10</accession>
<comment type="caution">
    <text evidence="2">The sequence shown here is derived from an EMBL/GenBank/DDBJ whole genome shotgun (WGS) entry which is preliminary data.</text>
</comment>
<reference evidence="2" key="1">
    <citation type="journal article" date="2014" name="Front. Microbiol.">
        <title>High frequency of phylogenetically diverse reductive dehalogenase-homologous genes in deep subseafloor sedimentary metagenomes.</title>
        <authorList>
            <person name="Kawai M."/>
            <person name="Futagami T."/>
            <person name="Toyoda A."/>
            <person name="Takaki Y."/>
            <person name="Nishi S."/>
            <person name="Hori S."/>
            <person name="Arai W."/>
            <person name="Tsubouchi T."/>
            <person name="Morono Y."/>
            <person name="Uchiyama I."/>
            <person name="Ito T."/>
            <person name="Fujiyama A."/>
            <person name="Inagaki F."/>
            <person name="Takami H."/>
        </authorList>
    </citation>
    <scope>NUCLEOTIDE SEQUENCE</scope>
    <source>
        <strain evidence="2">Expedition CK06-06</strain>
    </source>
</reference>
<protein>
    <recommendedName>
        <fullName evidence="1">Glycosyl transferase family 28 C-terminal domain-containing protein</fullName>
    </recommendedName>
</protein>
<feature type="domain" description="Glycosyl transferase family 28 C-terminal" evidence="1">
    <location>
        <begin position="51"/>
        <end position="178"/>
    </location>
</feature>
<dbReference type="PANTHER" id="PTHR21015:SF28">
    <property type="entry name" value="SLL1722 PROTEIN"/>
    <property type="match status" value="1"/>
</dbReference>
<dbReference type="AlphaFoldDB" id="X1DA10"/>
<dbReference type="Gene3D" id="3.40.50.2000">
    <property type="entry name" value="Glycogen Phosphorylase B"/>
    <property type="match status" value="1"/>
</dbReference>
<dbReference type="InterPro" id="IPR007235">
    <property type="entry name" value="Glyco_trans_28_C"/>
</dbReference>
<feature type="non-terminal residue" evidence="2">
    <location>
        <position position="1"/>
    </location>
</feature>
<dbReference type="GO" id="GO:0016758">
    <property type="term" value="F:hexosyltransferase activity"/>
    <property type="evidence" value="ECO:0007669"/>
    <property type="project" value="InterPro"/>
</dbReference>
<dbReference type="Pfam" id="PF04101">
    <property type="entry name" value="Glyco_tran_28_C"/>
    <property type="match status" value="1"/>
</dbReference>
<organism evidence="2">
    <name type="scientific">marine sediment metagenome</name>
    <dbReference type="NCBI Taxonomy" id="412755"/>
    <lineage>
        <taxon>unclassified sequences</taxon>
        <taxon>metagenomes</taxon>
        <taxon>ecological metagenomes</taxon>
    </lineage>
</organism>
<evidence type="ECO:0000313" key="2">
    <source>
        <dbReference type="EMBL" id="GAG93261.1"/>
    </source>
</evidence>
<dbReference type="EMBL" id="BART01022185">
    <property type="protein sequence ID" value="GAG93261.1"/>
    <property type="molecule type" value="Genomic_DNA"/>
</dbReference>
<evidence type="ECO:0000259" key="1">
    <source>
        <dbReference type="Pfam" id="PF04101"/>
    </source>
</evidence>
<dbReference type="SUPFAM" id="SSF53756">
    <property type="entry name" value="UDP-Glycosyltransferase/glycogen phosphorylase"/>
    <property type="match status" value="1"/>
</dbReference>
<sequence length="218" mass="24581">KETFYRFDEIRIPVIHTGYIAQKPLDNARSRIRKQLGIGQDDIMIVASAGGGSVGKPILESAIQAFRHLKVDGTPYLYVYTGPYMSEYEFAYLKGLEKNKRIQIEKFTSDFLSYLAAADLSISMAGYNTTMNVLATAVPALVWPFGANREQRLRAERLADRGALKLINDQDLNPDDLAGIMEQTLTRVDSRKIDIDLDGAVYTARWLEGWINRNLKKS</sequence>
<gene>
    <name evidence="2" type="ORF">S01H4_40682</name>
</gene>
<proteinExistence type="predicted"/>